<reference evidence="2 3" key="1">
    <citation type="submission" date="2019-06" db="EMBL/GenBank/DDBJ databases">
        <title>A chromosomal-level reference genome of Carpinus fangiana (Coryloideae, Betulaceae).</title>
        <authorList>
            <person name="Yang X."/>
            <person name="Wang Z."/>
            <person name="Zhang L."/>
            <person name="Hao G."/>
            <person name="Liu J."/>
            <person name="Yang Y."/>
        </authorList>
    </citation>
    <scope>NUCLEOTIDE SEQUENCE [LARGE SCALE GENOMIC DNA]</scope>
    <source>
        <strain evidence="2">Cfa_2016G</strain>
        <tissue evidence="2">Leaf</tissue>
    </source>
</reference>
<feature type="region of interest" description="Disordered" evidence="1">
    <location>
        <begin position="114"/>
        <end position="135"/>
    </location>
</feature>
<dbReference type="PANTHER" id="PTHR33148:SF4">
    <property type="entry name" value="OS02G0667100 PROTEIN"/>
    <property type="match status" value="1"/>
</dbReference>
<dbReference type="OrthoDB" id="1304043at2759"/>
<name>A0A5N6QS38_9ROSI</name>
<evidence type="ECO:0000313" key="2">
    <source>
        <dbReference type="EMBL" id="KAE8008819.1"/>
    </source>
</evidence>
<proteinExistence type="predicted"/>
<sequence>MELKVGAASMVLPKRAFRPCKSRNQANIVRRSTLMETLVNANDGGIVSCVEEDGVVRMKIVVKKQDVKQMLQAMSGSDDHQHHHKINAHRSSISSAEQRLNLLRKRHLLRVDVAKKTRSSSSSWSPALQSIPEEV</sequence>
<dbReference type="PANTHER" id="PTHR33148">
    <property type="entry name" value="PLASTID MOVEMENT IMPAIRED PROTEIN-RELATED"/>
    <property type="match status" value="1"/>
</dbReference>
<dbReference type="Proteomes" id="UP000327013">
    <property type="component" value="Chromosome 2"/>
</dbReference>
<dbReference type="AlphaFoldDB" id="A0A5N6QS38"/>
<accession>A0A5N6QS38</accession>
<evidence type="ECO:0000313" key="3">
    <source>
        <dbReference type="Proteomes" id="UP000327013"/>
    </source>
</evidence>
<protein>
    <submittedName>
        <fullName evidence="2">Uncharacterized protein</fullName>
    </submittedName>
</protein>
<keyword evidence="3" id="KW-1185">Reference proteome</keyword>
<organism evidence="2 3">
    <name type="scientific">Carpinus fangiana</name>
    <dbReference type="NCBI Taxonomy" id="176857"/>
    <lineage>
        <taxon>Eukaryota</taxon>
        <taxon>Viridiplantae</taxon>
        <taxon>Streptophyta</taxon>
        <taxon>Embryophyta</taxon>
        <taxon>Tracheophyta</taxon>
        <taxon>Spermatophyta</taxon>
        <taxon>Magnoliopsida</taxon>
        <taxon>eudicotyledons</taxon>
        <taxon>Gunneridae</taxon>
        <taxon>Pentapetalae</taxon>
        <taxon>rosids</taxon>
        <taxon>fabids</taxon>
        <taxon>Fagales</taxon>
        <taxon>Betulaceae</taxon>
        <taxon>Carpinus</taxon>
    </lineage>
</organism>
<evidence type="ECO:0000256" key="1">
    <source>
        <dbReference type="SAM" id="MobiDB-lite"/>
    </source>
</evidence>
<feature type="region of interest" description="Disordered" evidence="1">
    <location>
        <begin position="74"/>
        <end position="93"/>
    </location>
</feature>
<dbReference type="EMBL" id="CM017322">
    <property type="protein sequence ID" value="KAE8008819.1"/>
    <property type="molecule type" value="Genomic_DNA"/>
</dbReference>
<gene>
    <name evidence="2" type="ORF">FH972_005292</name>
</gene>